<accession>A0AA40BSE0</accession>
<feature type="signal peptide" evidence="1">
    <location>
        <begin position="1"/>
        <end position="15"/>
    </location>
</feature>
<proteinExistence type="predicted"/>
<keyword evidence="3" id="KW-1185">Reference proteome</keyword>
<evidence type="ECO:0000313" key="3">
    <source>
        <dbReference type="Proteomes" id="UP001172159"/>
    </source>
</evidence>
<reference evidence="2" key="1">
    <citation type="submission" date="2023-06" db="EMBL/GenBank/DDBJ databases">
        <title>Genome-scale phylogeny and comparative genomics of the fungal order Sordariales.</title>
        <authorList>
            <consortium name="Lawrence Berkeley National Laboratory"/>
            <person name="Hensen N."/>
            <person name="Bonometti L."/>
            <person name="Westerberg I."/>
            <person name="Brannstrom I.O."/>
            <person name="Guillou S."/>
            <person name="Cros-Aarteil S."/>
            <person name="Calhoun S."/>
            <person name="Haridas S."/>
            <person name="Kuo A."/>
            <person name="Mondo S."/>
            <person name="Pangilinan J."/>
            <person name="Riley R."/>
            <person name="Labutti K."/>
            <person name="Andreopoulos B."/>
            <person name="Lipzen A."/>
            <person name="Chen C."/>
            <person name="Yanf M."/>
            <person name="Daum C."/>
            <person name="Ng V."/>
            <person name="Clum A."/>
            <person name="Steindorff A."/>
            <person name="Ohm R."/>
            <person name="Martin F."/>
            <person name="Silar P."/>
            <person name="Natvig D."/>
            <person name="Lalanne C."/>
            <person name="Gautier V."/>
            <person name="Ament-Velasquez S.L."/>
            <person name="Kruys A."/>
            <person name="Hutchinson M.I."/>
            <person name="Powell A.J."/>
            <person name="Barry K."/>
            <person name="Miller A.N."/>
            <person name="Grigoriev I.V."/>
            <person name="Debuchy R."/>
            <person name="Gladieux P."/>
            <person name="Thoren M.H."/>
            <person name="Johannesson H."/>
        </authorList>
    </citation>
    <scope>NUCLEOTIDE SEQUENCE</scope>
    <source>
        <strain evidence="2">CBS 540.89</strain>
    </source>
</reference>
<dbReference type="AlphaFoldDB" id="A0AA40BSE0"/>
<organism evidence="2 3">
    <name type="scientific">Apiosordaria backusii</name>
    <dbReference type="NCBI Taxonomy" id="314023"/>
    <lineage>
        <taxon>Eukaryota</taxon>
        <taxon>Fungi</taxon>
        <taxon>Dikarya</taxon>
        <taxon>Ascomycota</taxon>
        <taxon>Pezizomycotina</taxon>
        <taxon>Sordariomycetes</taxon>
        <taxon>Sordariomycetidae</taxon>
        <taxon>Sordariales</taxon>
        <taxon>Lasiosphaeriaceae</taxon>
        <taxon>Apiosordaria</taxon>
    </lineage>
</organism>
<name>A0AA40BSE0_9PEZI</name>
<feature type="chain" id="PRO_5041436164" description="Secreted protein" evidence="1">
    <location>
        <begin position="16"/>
        <end position="81"/>
    </location>
</feature>
<sequence>MLFIASASLVLGSASRHIGRGGQDETAGDQHVKTNEEKIVQRADSQGVSAQIAGPDAAVSSMDCPKTQWHFGKQRGWDWEA</sequence>
<protein>
    <recommendedName>
        <fullName evidence="4">Secreted protein</fullName>
    </recommendedName>
</protein>
<evidence type="ECO:0008006" key="4">
    <source>
        <dbReference type="Google" id="ProtNLM"/>
    </source>
</evidence>
<evidence type="ECO:0000256" key="1">
    <source>
        <dbReference type="SAM" id="SignalP"/>
    </source>
</evidence>
<comment type="caution">
    <text evidence="2">The sequence shown here is derived from an EMBL/GenBank/DDBJ whole genome shotgun (WGS) entry which is preliminary data.</text>
</comment>
<dbReference type="Proteomes" id="UP001172159">
    <property type="component" value="Unassembled WGS sequence"/>
</dbReference>
<gene>
    <name evidence="2" type="ORF">B0T21DRAFT_409877</name>
</gene>
<keyword evidence="1" id="KW-0732">Signal</keyword>
<evidence type="ECO:0000313" key="2">
    <source>
        <dbReference type="EMBL" id="KAK0739531.1"/>
    </source>
</evidence>
<dbReference type="EMBL" id="JAUKTV010000004">
    <property type="protein sequence ID" value="KAK0739531.1"/>
    <property type="molecule type" value="Genomic_DNA"/>
</dbReference>